<reference evidence="2" key="3">
    <citation type="submission" date="2022-05" db="EMBL/GenBank/DDBJ databases">
        <authorList>
            <person name="Kunte H.-J."/>
        </authorList>
    </citation>
    <scope>NUCLEOTIDE SEQUENCE</scope>
    <source>
        <strain evidence="2">G5</strain>
    </source>
</reference>
<dbReference type="KEGG" id="ccam:M5D45_24575"/>
<reference evidence="1 3" key="1">
    <citation type="submission" date="2019-05" db="EMBL/GenBank/DDBJ databases">
        <title>Whole genome sequence analysis of Cupriavidus campinensis S14E4C strain.</title>
        <authorList>
            <person name="Abbaszade G."/>
            <person name="Szabo A."/>
            <person name="Toumi M."/>
            <person name="Toth E."/>
        </authorList>
    </citation>
    <scope>NUCLEOTIDE SEQUENCE [LARGE SCALE GENOMIC DNA]</scope>
    <source>
        <strain evidence="1 3">S14E4C</strain>
    </source>
</reference>
<reference evidence="2" key="2">
    <citation type="journal article" date="2022" name="Microbiol. Resour. Announc.">
        <title>Genome Sequence of Cupriavidus campinensis Strain G5, a Member of a Bacterial Consortium Capable of Polyethylene Degradation.</title>
        <authorList>
            <person name="Schneider B."/>
            <person name="Pfeiffer F."/>
            <person name="Dyall-Smith M."/>
            <person name="Kunte H.J."/>
        </authorList>
    </citation>
    <scope>NUCLEOTIDE SEQUENCE</scope>
    <source>
        <strain evidence="2">G5</strain>
    </source>
</reference>
<dbReference type="EMBL" id="VCIZ01000007">
    <property type="protein sequence ID" value="TSP12056.1"/>
    <property type="molecule type" value="Genomic_DNA"/>
</dbReference>
<gene>
    <name evidence="1" type="ORF">FGG12_13625</name>
    <name evidence="2" type="ORF">M5D45_24575</name>
</gene>
<dbReference type="Proteomes" id="UP000318943">
    <property type="component" value="Unassembled WGS sequence"/>
</dbReference>
<dbReference type="AlphaFoldDB" id="A0AAE9I907"/>
<evidence type="ECO:0000313" key="3">
    <source>
        <dbReference type="Proteomes" id="UP000318943"/>
    </source>
</evidence>
<proteinExistence type="predicted"/>
<dbReference type="RefSeq" id="WP_144198209.1">
    <property type="nucleotide sequence ID" value="NZ_CP043441.1"/>
</dbReference>
<dbReference type="EMBL" id="CP097331">
    <property type="protein sequence ID" value="URF06291.1"/>
    <property type="molecule type" value="Genomic_DNA"/>
</dbReference>
<evidence type="ECO:0000313" key="1">
    <source>
        <dbReference type="EMBL" id="TSP12056.1"/>
    </source>
</evidence>
<sequence length="235" mass="25501">MRKADPAGVRSDFQTFAAERLTHLARLEAALTGSPHEKRDLSILAETTLHSTYVAFEVFLSDLMLAYINRDFSAYQGTLKGDIERLVTSKFGAGAAARTQFQVAKHINLQELEELIDPTGYNLTFKSAADLKSRFVAWVSAANGTGVAALSNPDARLIDTTRAIRNFIAHGSVNAKTAMNVLLASVSTGPRCPNAPLARGNHKIDNIGAYLKSSVNGKRRVVIYIERLQAIAATL</sequence>
<protein>
    <recommendedName>
        <fullName evidence="5">RiboL-PSP-HEPN domain-containing protein</fullName>
    </recommendedName>
</protein>
<name>A0AAE9I907_9BURK</name>
<accession>A0AAE9I907</accession>
<evidence type="ECO:0008006" key="5">
    <source>
        <dbReference type="Google" id="ProtNLM"/>
    </source>
</evidence>
<evidence type="ECO:0000313" key="4">
    <source>
        <dbReference type="Proteomes" id="UP001056132"/>
    </source>
</evidence>
<dbReference type="Proteomes" id="UP001056132">
    <property type="component" value="Chromosome 2"/>
</dbReference>
<organism evidence="2 4">
    <name type="scientific">Cupriavidus campinensis</name>
    <dbReference type="NCBI Taxonomy" id="151783"/>
    <lineage>
        <taxon>Bacteria</taxon>
        <taxon>Pseudomonadati</taxon>
        <taxon>Pseudomonadota</taxon>
        <taxon>Betaproteobacteria</taxon>
        <taxon>Burkholderiales</taxon>
        <taxon>Burkholderiaceae</taxon>
        <taxon>Cupriavidus</taxon>
    </lineage>
</organism>
<keyword evidence="3" id="KW-1185">Reference proteome</keyword>
<evidence type="ECO:0000313" key="2">
    <source>
        <dbReference type="EMBL" id="URF06291.1"/>
    </source>
</evidence>